<dbReference type="EMBL" id="VDGT01000001">
    <property type="protein sequence ID" value="TNM34637.1"/>
    <property type="molecule type" value="Genomic_DNA"/>
</dbReference>
<gene>
    <name evidence="2" type="ORF">FH715_01125</name>
</gene>
<dbReference type="PANTHER" id="PTHR16026:SF0">
    <property type="entry name" value="CARTILAGE ACIDIC PROTEIN 1"/>
    <property type="match status" value="1"/>
</dbReference>
<dbReference type="InterPro" id="IPR028994">
    <property type="entry name" value="Integrin_alpha_N"/>
</dbReference>
<dbReference type="InterPro" id="IPR027039">
    <property type="entry name" value="Crtac1"/>
</dbReference>
<protein>
    <submittedName>
        <fullName evidence="2">CRTAC1 family protein</fullName>
    </submittedName>
</protein>
<dbReference type="SUPFAM" id="SSF69318">
    <property type="entry name" value="Integrin alpha N-terminal domain"/>
    <property type="match status" value="1"/>
</dbReference>
<dbReference type="OrthoDB" id="9816120at2"/>
<dbReference type="PANTHER" id="PTHR16026">
    <property type="entry name" value="CARTILAGE ACIDIC PROTEIN 1"/>
    <property type="match status" value="1"/>
</dbReference>
<dbReference type="Pfam" id="PF07593">
    <property type="entry name" value="UnbV_ASPIC"/>
    <property type="match status" value="1"/>
</dbReference>
<organism evidence="2 3">
    <name type="scientific">Streptomyces sedi</name>
    <dbReference type="NCBI Taxonomy" id="555059"/>
    <lineage>
        <taxon>Bacteria</taxon>
        <taxon>Bacillati</taxon>
        <taxon>Actinomycetota</taxon>
        <taxon>Actinomycetes</taxon>
        <taxon>Kitasatosporales</taxon>
        <taxon>Streptomycetaceae</taxon>
        <taxon>Streptomyces</taxon>
    </lineage>
</organism>
<evidence type="ECO:0000259" key="1">
    <source>
        <dbReference type="Pfam" id="PF07593"/>
    </source>
</evidence>
<dbReference type="Proteomes" id="UP000311713">
    <property type="component" value="Unassembled WGS sequence"/>
</dbReference>
<keyword evidence="3" id="KW-1185">Reference proteome</keyword>
<sequence>MTSLFFLARLPEVSAATQREMAERYEFTEMEIAMPPGYQADQTVREVNPAFHHIRSWISSVGASVALNDLQGTGNPDDLCIVDPRSDEIVVTYAPTAPEEGRFTPFLLDQGELPMDDSMAPMGCTPGDFNGDGRMDLLTTYWGRTPVVFVARSDAEELSNDAYRPVELIPQESFDGGYHGARWNTNAVNVADYDGDGHPDILIANYFPDSDVLDSDGVDNVEMNNSLSNAKNGGGAHLLRFHDATSGPDPTLEYVEVPGAIPQEDATGWTLAISSADLTGDGLPEMYIANDFGKDHLLHNVSDADGIRFETALGERSWSDPKSFVLGYSSFKGMGIDFGDLDNNGSFDMMVSNITSAWGLEESNFAFVNQADSEAEMADSLAGGTAPFTQDAYDLGLAFTGWGWDVKMGDFLNSGNLEIVQTEGFVKGEINRWPWLQEMAMTNDNLFTDPAMWPKMQPGDDLAGGDPMAFYARESEGERFANLNGELGLDEAIPSRGVAMADTRGNGALDFAVARQWGAPVFFANNAPELGNVLDLDLYRPHAEGAADGGMRLAGQPAYEATVRIETPDGHTQVNRLDGGGGHSGKRSFEVRFGLGEYDGPVSAQLRWRDVSGEYREETLELTPGSHSLLLHETAEEVTGS</sequence>
<dbReference type="InterPro" id="IPR011519">
    <property type="entry name" value="UnbV_ASPIC"/>
</dbReference>
<evidence type="ECO:0000313" key="3">
    <source>
        <dbReference type="Proteomes" id="UP000311713"/>
    </source>
</evidence>
<proteinExistence type="predicted"/>
<evidence type="ECO:0000313" key="2">
    <source>
        <dbReference type="EMBL" id="TNM34637.1"/>
    </source>
</evidence>
<name>A0A5C4VFC7_9ACTN</name>
<reference evidence="2 3" key="1">
    <citation type="submission" date="2019-06" db="EMBL/GenBank/DDBJ databases">
        <title>Draft genome of Streptomyces sedi sp. JCM16909.</title>
        <authorList>
            <person name="Klykleung N."/>
            <person name="Tanasupawat S."/>
            <person name="Kudo T."/>
            <person name="Yuki M."/>
            <person name="Ohkuma M."/>
        </authorList>
    </citation>
    <scope>NUCLEOTIDE SEQUENCE [LARGE SCALE GENOMIC DNA]</scope>
    <source>
        <strain evidence="2 3">JCM 16909</strain>
    </source>
</reference>
<dbReference type="Gene3D" id="2.130.10.130">
    <property type="entry name" value="Integrin alpha, N-terminal"/>
    <property type="match status" value="1"/>
</dbReference>
<dbReference type="AlphaFoldDB" id="A0A5C4VFC7"/>
<dbReference type="RefSeq" id="WP_139640386.1">
    <property type="nucleotide sequence ID" value="NZ_BAAAZS010000047.1"/>
</dbReference>
<comment type="caution">
    <text evidence="2">The sequence shown here is derived from an EMBL/GenBank/DDBJ whole genome shotgun (WGS) entry which is preliminary data.</text>
</comment>
<feature type="domain" description="ASPIC/UnbV" evidence="1">
    <location>
        <begin position="558"/>
        <end position="610"/>
    </location>
</feature>
<accession>A0A5C4VFC7</accession>